<reference evidence="1" key="1">
    <citation type="submission" date="2016-10" db="EMBL/GenBank/DDBJ databases">
        <authorList>
            <person name="de Groot N.N."/>
        </authorList>
    </citation>
    <scope>NUCLEOTIDE SEQUENCE</scope>
</reference>
<organism evidence="1">
    <name type="scientific">hydrothermal vent metagenome</name>
    <dbReference type="NCBI Taxonomy" id="652676"/>
    <lineage>
        <taxon>unclassified sequences</taxon>
        <taxon>metagenomes</taxon>
        <taxon>ecological metagenomes</taxon>
    </lineage>
</organism>
<protein>
    <submittedName>
        <fullName evidence="1">Uncharacterized protein</fullName>
    </submittedName>
</protein>
<dbReference type="EMBL" id="FPHS01000268">
    <property type="protein sequence ID" value="SFV79651.1"/>
    <property type="molecule type" value="Genomic_DNA"/>
</dbReference>
<sequence length="49" mass="5741">MKSLDDIRWQISTCVGALGIFWIPNDEEDVAQYLNHDFFHFENTPKPDS</sequence>
<proteinExistence type="predicted"/>
<gene>
    <name evidence="1" type="ORF">MNB_SUP05-11-232</name>
</gene>
<evidence type="ECO:0000313" key="1">
    <source>
        <dbReference type="EMBL" id="SFV79651.1"/>
    </source>
</evidence>
<accession>A0A1W1DEM1</accession>
<dbReference type="AlphaFoldDB" id="A0A1W1DEM1"/>
<name>A0A1W1DEM1_9ZZZZ</name>